<dbReference type="KEGG" id="msyr:CXP39_00535"/>
<protein>
    <recommendedName>
        <fullName evidence="7">Probable cytosol aminopeptidase</fullName>
    </recommendedName>
    <alternativeName>
        <fullName evidence="8">Leucine aminopeptidase</fullName>
    </alternativeName>
    <alternativeName>
        <fullName evidence="5">Leucyl aminopeptidase</fullName>
    </alternativeName>
</protein>
<dbReference type="SUPFAM" id="SSF53187">
    <property type="entry name" value="Zn-dependent exopeptidases"/>
    <property type="match status" value="1"/>
</dbReference>
<dbReference type="GO" id="GO:0030145">
    <property type="term" value="F:manganese ion binding"/>
    <property type="evidence" value="ECO:0007669"/>
    <property type="project" value="InterPro"/>
</dbReference>
<evidence type="ECO:0000256" key="5">
    <source>
        <dbReference type="ARBA" id="ARBA00033172"/>
    </source>
</evidence>
<keyword evidence="3" id="KW-0645">Protease</keyword>
<dbReference type="InterPro" id="IPR000819">
    <property type="entry name" value="Peptidase_M17_C"/>
</dbReference>
<comment type="function">
    <text evidence="6">Presumably involved in the processing and regular turnover of intracellular proteins. Catalyzes the removal of unsubstituted N-terminal amino acids from various peptides.</text>
</comment>
<dbReference type="PANTHER" id="PTHR11963:SF23">
    <property type="entry name" value="CYTOSOL AMINOPEPTIDASE"/>
    <property type="match status" value="1"/>
</dbReference>
<dbReference type="AlphaFoldDB" id="A0A2K9C4T6"/>
<evidence type="ECO:0000256" key="8">
    <source>
        <dbReference type="ARBA" id="ARBA00050061"/>
    </source>
</evidence>
<dbReference type="GO" id="GO:0006508">
    <property type="term" value="P:proteolysis"/>
    <property type="evidence" value="ECO:0007669"/>
    <property type="project" value="UniProtKB-KW"/>
</dbReference>
<keyword evidence="4" id="KW-0378">Hydrolase</keyword>
<evidence type="ECO:0000256" key="6">
    <source>
        <dbReference type="ARBA" id="ARBA00049972"/>
    </source>
</evidence>
<reference evidence="10 11" key="1">
    <citation type="submission" date="2017-12" db="EMBL/GenBank/DDBJ databases">
        <title>Mesoplasma syrphidae YJS, Complete Genome.</title>
        <authorList>
            <person name="Knight T.F."/>
            <person name="Citino T."/>
            <person name="Rubinstein R."/>
            <person name="Neuschaefer Z."/>
        </authorList>
    </citation>
    <scope>NUCLEOTIDE SEQUENCE [LARGE SCALE GENOMIC DNA]</scope>
    <source>
        <strain evidence="10 11">YJS</strain>
    </source>
</reference>
<proteinExistence type="inferred from homology"/>
<keyword evidence="11" id="KW-1185">Reference proteome</keyword>
<dbReference type="CDD" id="cd00433">
    <property type="entry name" value="Peptidase_M17"/>
    <property type="match status" value="1"/>
</dbReference>
<dbReference type="Proteomes" id="UP000233419">
    <property type="component" value="Chromosome"/>
</dbReference>
<evidence type="ECO:0000256" key="7">
    <source>
        <dbReference type="ARBA" id="ARBA00050021"/>
    </source>
</evidence>
<gene>
    <name evidence="10" type="ORF">CXP39_00535</name>
</gene>
<dbReference type="PANTHER" id="PTHR11963">
    <property type="entry name" value="LEUCINE AMINOPEPTIDASE-RELATED"/>
    <property type="match status" value="1"/>
</dbReference>
<sequence>MITLNQKHEELTLIAIDGEQAPKYVIANEGATTLIANENKIYLVLKAGNANPKKQVANALAKFVGTNKYNVNIDFDAILKLTGVDKTELFNTIVETISFVSHKQVNFKKDKDTANVVYNILTAEDFSKVYELAKIKTEFINFARDLQDTPPNLGTAIDLADKIVDAAKEIKNLKITVLNKKDIEKLGMGLLLSVNAGSSVEPRVVVAEYIGDETKPKTALVGKGITFDSGGYNLKPSQFMEGMKFDMSGAAIMLSTVMALAKAEAKTNVVGVGCFTDNRIGSTATLPESVITSMNGLTVEINNTDAEGRLVLADGITYAIREKAATRVIEASTLTGAITIALGRWATGTFTHDDALWNELEGFSKITGEQLWRMPIFSEHLEKVKKDTVIADLTNAAKGREAGSSTAAAFLNEFAEGKPFVHLDIAGTADVSERGTGVMLKTLFEMLSK</sequence>
<evidence type="ECO:0000256" key="3">
    <source>
        <dbReference type="ARBA" id="ARBA00022670"/>
    </source>
</evidence>
<dbReference type="InterPro" id="IPR011356">
    <property type="entry name" value="Leucine_aapep/pepB"/>
</dbReference>
<accession>A0A2K9C4T6</accession>
<organism evidence="10 11">
    <name type="scientific">Mesoplasma syrphidae</name>
    <dbReference type="NCBI Taxonomy" id="225999"/>
    <lineage>
        <taxon>Bacteria</taxon>
        <taxon>Bacillati</taxon>
        <taxon>Mycoplasmatota</taxon>
        <taxon>Mollicutes</taxon>
        <taxon>Entomoplasmatales</taxon>
        <taxon>Entomoplasmataceae</taxon>
        <taxon>Mesoplasma</taxon>
    </lineage>
</organism>
<dbReference type="PRINTS" id="PR00481">
    <property type="entry name" value="LAMNOPPTDASE"/>
</dbReference>
<dbReference type="Gene3D" id="3.40.630.10">
    <property type="entry name" value="Zn peptidases"/>
    <property type="match status" value="1"/>
</dbReference>
<feature type="domain" description="Cytosol aminopeptidase" evidence="9">
    <location>
        <begin position="303"/>
        <end position="310"/>
    </location>
</feature>
<keyword evidence="2" id="KW-0031">Aminopeptidase</keyword>
<dbReference type="OrthoDB" id="9809354at2"/>
<evidence type="ECO:0000256" key="1">
    <source>
        <dbReference type="ARBA" id="ARBA00009528"/>
    </source>
</evidence>
<evidence type="ECO:0000256" key="2">
    <source>
        <dbReference type="ARBA" id="ARBA00022438"/>
    </source>
</evidence>
<name>A0A2K9C4T6_9MOLU</name>
<dbReference type="GO" id="GO:0005737">
    <property type="term" value="C:cytoplasm"/>
    <property type="evidence" value="ECO:0007669"/>
    <property type="project" value="InterPro"/>
</dbReference>
<dbReference type="PROSITE" id="PS00631">
    <property type="entry name" value="CYTOSOL_AP"/>
    <property type="match status" value="1"/>
</dbReference>
<evidence type="ECO:0000313" key="11">
    <source>
        <dbReference type="Proteomes" id="UP000233419"/>
    </source>
</evidence>
<comment type="similarity">
    <text evidence="1">Belongs to the peptidase M17 family.</text>
</comment>
<evidence type="ECO:0000313" key="10">
    <source>
        <dbReference type="EMBL" id="AUF83297.1"/>
    </source>
</evidence>
<dbReference type="RefSeq" id="WP_027048402.1">
    <property type="nucleotide sequence ID" value="NZ_CP025257.1"/>
</dbReference>
<dbReference type="Pfam" id="PF00883">
    <property type="entry name" value="Peptidase_M17"/>
    <property type="match status" value="1"/>
</dbReference>
<evidence type="ECO:0000256" key="4">
    <source>
        <dbReference type="ARBA" id="ARBA00022801"/>
    </source>
</evidence>
<evidence type="ECO:0000259" key="9">
    <source>
        <dbReference type="PROSITE" id="PS00631"/>
    </source>
</evidence>
<dbReference type="EMBL" id="CP025257">
    <property type="protein sequence ID" value="AUF83297.1"/>
    <property type="molecule type" value="Genomic_DNA"/>
</dbReference>
<dbReference type="GO" id="GO:0070006">
    <property type="term" value="F:metalloaminopeptidase activity"/>
    <property type="evidence" value="ECO:0007669"/>
    <property type="project" value="InterPro"/>
</dbReference>